<organism evidence="7 8">
    <name type="scientific">Zwartia hollandica</name>
    <dbReference type="NCBI Taxonomy" id="324606"/>
    <lineage>
        <taxon>Bacteria</taxon>
        <taxon>Pseudomonadati</taxon>
        <taxon>Pseudomonadota</taxon>
        <taxon>Betaproteobacteria</taxon>
        <taxon>Burkholderiales</taxon>
        <taxon>Alcaligenaceae</taxon>
        <taxon>Zwartia</taxon>
    </lineage>
</organism>
<dbReference type="GO" id="GO:0016485">
    <property type="term" value="P:protein processing"/>
    <property type="evidence" value="ECO:0007669"/>
    <property type="project" value="TreeGrafter"/>
</dbReference>
<dbReference type="NCBIfam" id="TIGR02601">
    <property type="entry name" value="autotrns_rpt"/>
    <property type="match status" value="1"/>
</dbReference>
<name>A0A953N7F2_9BURK</name>
<evidence type="ECO:0000256" key="2">
    <source>
        <dbReference type="ARBA" id="ARBA00022729"/>
    </source>
</evidence>
<dbReference type="Proteomes" id="UP000739565">
    <property type="component" value="Unassembled WGS sequence"/>
</dbReference>
<evidence type="ECO:0000256" key="3">
    <source>
        <dbReference type="ARBA" id="ARBA00022801"/>
    </source>
</evidence>
<feature type="non-terminal residue" evidence="7">
    <location>
        <position position="618"/>
    </location>
</feature>
<dbReference type="SUPFAM" id="SSF51126">
    <property type="entry name" value="Pectin lyase-like"/>
    <property type="match status" value="1"/>
</dbReference>
<protein>
    <submittedName>
        <fullName evidence="7">Autotransporter domain-containing protein</fullName>
    </submittedName>
</protein>
<evidence type="ECO:0000313" key="8">
    <source>
        <dbReference type="Proteomes" id="UP000739565"/>
    </source>
</evidence>
<gene>
    <name evidence="7" type="ORF">KZZ10_02005</name>
</gene>
<dbReference type="AlphaFoldDB" id="A0A953N7F2"/>
<dbReference type="PROSITE" id="PS00138">
    <property type="entry name" value="SUBTILASE_SER"/>
    <property type="match status" value="1"/>
</dbReference>
<dbReference type="PANTHER" id="PTHR42884:SF14">
    <property type="entry name" value="NEUROENDOCRINE CONVERTASE 1"/>
    <property type="match status" value="1"/>
</dbReference>
<evidence type="ECO:0000313" key="7">
    <source>
        <dbReference type="EMBL" id="MBZ1349408.1"/>
    </source>
</evidence>
<dbReference type="InterPro" id="IPR036709">
    <property type="entry name" value="Autotransporte_beta_dom_sf"/>
</dbReference>
<dbReference type="GO" id="GO:0004252">
    <property type="term" value="F:serine-type endopeptidase activity"/>
    <property type="evidence" value="ECO:0007669"/>
    <property type="project" value="InterPro"/>
</dbReference>
<evidence type="ECO:0000256" key="1">
    <source>
        <dbReference type="ARBA" id="ARBA00022670"/>
    </source>
</evidence>
<sequence length="618" mass="64819">SGTSMAAPLVAGGAAVLRQAFPYMTARQIIEVLLTTATEIDNSSPESIRDFGHGLLNVGRAVRGPIQFGHPSLIPGNPSIFAPIFAVDTEGYNSVWSNNISGTGGFSKAGAGVLVLTGLNTYTGDTTITGGVLRVDGSIATSNLAVTSGATLQGIGTVGNTSMAGILSPGNSVGTLTVNGNLNLLAGSTYRYEVNANQQGDLVVVSGRATIADSAIFKLSSESGIYLNRLYPILQANALTGTYRSSDSNYTFIDLSFVPSGGNLGLMAQRNSVPMASFAQTNNQRAVANTIDAQSSGAEPYKRVLLNDNSSQLSGLYQEWSGEIYSANQAALIYNSRLMSQIVNWRLQDSWLNNSSTARLQRMGQTTADTTVWAQAYGNWDTFSANADARKATSNGGGLILGVDHALTPSFRLGGGFSAGLTNTTVAASSANTNGYHVMLYSAYAKDRLRLNSGVVQSWYEANMKRGLSLDDQGNAKGKVDSRSTQLFADLSSPITLSQQQDHHTTLSPFGQVSQIWLQTSSFGETGARARLTGLATNANTGFGTLGARLSHQWKAGEKDWQAGISAGWQRAWGALSPTTTLAFATGPGFTVSAAPMARDAAIVEVGIGASLGDSSRF</sequence>
<comment type="similarity">
    <text evidence="5">Belongs to the peptidase S8 family.</text>
</comment>
<dbReference type="PANTHER" id="PTHR42884">
    <property type="entry name" value="PROPROTEIN CONVERTASE SUBTILISIN/KEXIN-RELATED"/>
    <property type="match status" value="1"/>
</dbReference>
<dbReference type="Gene3D" id="3.40.50.200">
    <property type="entry name" value="Peptidase S8/S53 domain"/>
    <property type="match status" value="1"/>
</dbReference>
<evidence type="ECO:0000256" key="4">
    <source>
        <dbReference type="ARBA" id="ARBA00022825"/>
    </source>
</evidence>
<proteinExistence type="inferred from homology"/>
<keyword evidence="2" id="KW-0732">Signal</keyword>
<comment type="caution">
    <text evidence="7">The sequence shown here is derived from an EMBL/GenBank/DDBJ whole genome shotgun (WGS) entry which is preliminary data.</text>
</comment>
<dbReference type="InterPro" id="IPR006315">
    <property type="entry name" value="OM_autotransptr_brl_dom"/>
</dbReference>
<dbReference type="InterPro" id="IPR011050">
    <property type="entry name" value="Pectin_lyase_fold/virulence"/>
</dbReference>
<accession>A0A953N7F2</accession>
<dbReference type="InterPro" id="IPR000209">
    <property type="entry name" value="Peptidase_S8/S53_dom"/>
</dbReference>
<keyword evidence="3" id="KW-0378">Hydrolase</keyword>
<dbReference type="EMBL" id="JAHXRI010000003">
    <property type="protein sequence ID" value="MBZ1349408.1"/>
    <property type="molecule type" value="Genomic_DNA"/>
</dbReference>
<evidence type="ECO:0000256" key="5">
    <source>
        <dbReference type="PROSITE-ProRule" id="PRU01240"/>
    </source>
</evidence>
<dbReference type="SMART" id="SM00869">
    <property type="entry name" value="Autotransporter"/>
    <property type="match status" value="1"/>
</dbReference>
<comment type="caution">
    <text evidence="5">Lacks conserved residue(s) required for the propagation of feature annotation.</text>
</comment>
<dbReference type="Pfam" id="PF03797">
    <property type="entry name" value="Autotransporter"/>
    <property type="match status" value="1"/>
</dbReference>
<reference evidence="7" key="1">
    <citation type="submission" date="2021-07" db="EMBL/GenBank/DDBJ databases">
        <title>New genus and species of the family Alcaligenaceae.</title>
        <authorList>
            <person name="Hahn M.W."/>
        </authorList>
    </citation>
    <scope>NUCLEOTIDE SEQUENCE</scope>
    <source>
        <strain evidence="7">LF4-65</strain>
    </source>
</reference>
<feature type="domain" description="Autotransporter" evidence="6">
    <location>
        <begin position="365"/>
        <end position="618"/>
    </location>
</feature>
<dbReference type="SUPFAM" id="SSF52743">
    <property type="entry name" value="Subtilisin-like"/>
    <property type="match status" value="1"/>
</dbReference>
<dbReference type="PROSITE" id="PS51892">
    <property type="entry name" value="SUBTILASE"/>
    <property type="match status" value="1"/>
</dbReference>
<feature type="non-terminal residue" evidence="7">
    <location>
        <position position="1"/>
    </location>
</feature>
<dbReference type="InterPro" id="IPR036852">
    <property type="entry name" value="Peptidase_S8/S53_dom_sf"/>
</dbReference>
<dbReference type="Pfam" id="PF00082">
    <property type="entry name" value="Peptidase_S8"/>
    <property type="match status" value="1"/>
</dbReference>
<keyword evidence="4" id="KW-0720">Serine protease</keyword>
<dbReference type="PROSITE" id="PS51208">
    <property type="entry name" value="AUTOTRANSPORTER"/>
    <property type="match status" value="1"/>
</dbReference>
<keyword evidence="8" id="KW-1185">Reference proteome</keyword>
<dbReference type="InterPro" id="IPR013425">
    <property type="entry name" value="Autotrns_rpt"/>
</dbReference>
<keyword evidence="1" id="KW-0645">Protease</keyword>
<dbReference type="InterPro" id="IPR023828">
    <property type="entry name" value="Peptidase_S8_Ser-AS"/>
</dbReference>
<dbReference type="GO" id="GO:0019867">
    <property type="term" value="C:outer membrane"/>
    <property type="evidence" value="ECO:0007669"/>
    <property type="project" value="InterPro"/>
</dbReference>
<dbReference type="InterPro" id="IPR005546">
    <property type="entry name" value="Autotransporte_beta"/>
</dbReference>
<dbReference type="Pfam" id="PF12951">
    <property type="entry name" value="PATR"/>
    <property type="match status" value="1"/>
</dbReference>
<dbReference type="SUPFAM" id="SSF103515">
    <property type="entry name" value="Autotransporter"/>
    <property type="match status" value="1"/>
</dbReference>
<dbReference type="Gene3D" id="2.40.128.130">
    <property type="entry name" value="Autotransporter beta-domain"/>
    <property type="match status" value="1"/>
</dbReference>
<dbReference type="NCBIfam" id="TIGR01414">
    <property type="entry name" value="autotrans_barl"/>
    <property type="match status" value="1"/>
</dbReference>
<evidence type="ECO:0000259" key="6">
    <source>
        <dbReference type="PROSITE" id="PS51208"/>
    </source>
</evidence>